<evidence type="ECO:0000256" key="1">
    <source>
        <dbReference type="RuleBase" id="RU362001"/>
    </source>
</evidence>
<dbReference type="SUPFAM" id="SSF140453">
    <property type="entry name" value="EsxAB dimer-like"/>
    <property type="match status" value="1"/>
</dbReference>
<evidence type="ECO:0000313" key="2">
    <source>
        <dbReference type="EMBL" id="MBD8078739.1"/>
    </source>
</evidence>
<dbReference type="Pfam" id="PF06013">
    <property type="entry name" value="WXG100"/>
    <property type="match status" value="1"/>
</dbReference>
<comment type="caution">
    <text evidence="2">The sequence shown here is derived from an EMBL/GenBank/DDBJ whole genome shotgun (WGS) entry which is preliminary data.</text>
</comment>
<dbReference type="InterPro" id="IPR010310">
    <property type="entry name" value="T7SS_ESAT-6-like"/>
</dbReference>
<reference evidence="2" key="2">
    <citation type="submission" date="2020-09" db="EMBL/GenBank/DDBJ databases">
        <authorList>
            <person name="Yu Y."/>
        </authorList>
    </citation>
    <scope>NUCLEOTIDE SEQUENCE</scope>
    <source>
        <strain evidence="2">KCTC 49039</strain>
    </source>
</reference>
<proteinExistence type="inferred from homology"/>
<organism evidence="2 3">
    <name type="scientific">Cellulosimicrobium arenosum</name>
    <dbReference type="NCBI Taxonomy" id="2708133"/>
    <lineage>
        <taxon>Bacteria</taxon>
        <taxon>Bacillati</taxon>
        <taxon>Actinomycetota</taxon>
        <taxon>Actinomycetes</taxon>
        <taxon>Micrococcales</taxon>
        <taxon>Promicromonosporaceae</taxon>
        <taxon>Cellulosimicrobium</taxon>
    </lineage>
</organism>
<dbReference type="NCBIfam" id="TIGR03930">
    <property type="entry name" value="WXG100_ESAT6"/>
    <property type="match status" value="1"/>
</dbReference>
<gene>
    <name evidence="2" type="ORF">IF651_06675</name>
</gene>
<sequence length="98" mass="10342">MAAPGYRVSAESLAGVSRDLSGGAGEIMSQLDGLKAKVEGLADDWEGSGKAAFTELYRQLDDSGRKVQEALLGISTMLSNVSGHYDEAETTATNTFRI</sequence>
<dbReference type="InterPro" id="IPR036689">
    <property type="entry name" value="ESAT-6-like_sf"/>
</dbReference>
<name>A0A927G8X9_9MICO</name>
<reference evidence="2" key="1">
    <citation type="journal article" date="2018" name="Curr. Microbiol.">
        <title>Cellulosimicrobium arenosum sp. nov., Isolated from Marine Sediment Sand.</title>
        <authorList>
            <person name="Oh M."/>
            <person name="Kim J.H."/>
            <person name="Yoon J.H."/>
            <person name="Schumann P."/>
            <person name="Kim W."/>
        </authorList>
    </citation>
    <scope>NUCLEOTIDE SEQUENCE</scope>
    <source>
        <strain evidence="2">KCTC 49039</strain>
    </source>
</reference>
<dbReference type="AlphaFoldDB" id="A0A927G8X9"/>
<dbReference type="Proteomes" id="UP000610846">
    <property type="component" value="Unassembled WGS sequence"/>
</dbReference>
<dbReference type="Gene3D" id="1.10.287.1060">
    <property type="entry name" value="ESAT-6-like"/>
    <property type="match status" value="1"/>
</dbReference>
<keyword evidence="3" id="KW-1185">Reference proteome</keyword>
<protein>
    <recommendedName>
        <fullName evidence="1">ESAT-6-like protein</fullName>
    </recommendedName>
</protein>
<comment type="similarity">
    <text evidence="1">Belongs to the WXG100 family.</text>
</comment>
<evidence type="ECO:0000313" key="3">
    <source>
        <dbReference type="Proteomes" id="UP000610846"/>
    </source>
</evidence>
<accession>A0A927G8X9</accession>
<dbReference type="EMBL" id="JACYHB010000004">
    <property type="protein sequence ID" value="MBD8078739.1"/>
    <property type="molecule type" value="Genomic_DNA"/>
</dbReference>
<dbReference type="RefSeq" id="WP_191828325.1">
    <property type="nucleotide sequence ID" value="NZ_JACYHB010000004.1"/>
</dbReference>